<feature type="region of interest" description="Disordered" evidence="1">
    <location>
        <begin position="181"/>
        <end position="209"/>
    </location>
</feature>
<dbReference type="EMBL" id="SAEB01000006">
    <property type="protein sequence ID" value="RVD86179.1"/>
    <property type="molecule type" value="Genomic_DNA"/>
</dbReference>
<dbReference type="Proteomes" id="UP000283090">
    <property type="component" value="Unassembled WGS sequence"/>
</dbReference>
<reference evidence="2 3" key="1">
    <citation type="submission" date="2019-01" db="EMBL/GenBank/DDBJ databases">
        <title>Intercellular communication is required for trap formation in the nematode-trapping fungus Duddingtonia flagrans.</title>
        <authorList>
            <person name="Youssar L."/>
            <person name="Wernet V."/>
            <person name="Hensel N."/>
            <person name="Hildebrandt H.-G."/>
            <person name="Fischer R."/>
        </authorList>
    </citation>
    <scope>NUCLEOTIDE SEQUENCE [LARGE SCALE GENOMIC DNA]</scope>
    <source>
        <strain evidence="2 3">CBS H-5679</strain>
    </source>
</reference>
<gene>
    <name evidence="2" type="ORF">DFL_004469</name>
</gene>
<keyword evidence="3" id="KW-1185">Reference proteome</keyword>
<dbReference type="OrthoDB" id="5300313at2759"/>
<comment type="caution">
    <text evidence="2">The sequence shown here is derived from an EMBL/GenBank/DDBJ whole genome shotgun (WGS) entry which is preliminary data.</text>
</comment>
<proteinExistence type="predicted"/>
<name>A0A437A501_ARTFL</name>
<evidence type="ECO:0000313" key="2">
    <source>
        <dbReference type="EMBL" id="RVD86179.1"/>
    </source>
</evidence>
<protein>
    <submittedName>
        <fullName evidence="2">Uncharacterized protein</fullName>
    </submittedName>
</protein>
<dbReference type="RefSeq" id="XP_067491723.1">
    <property type="nucleotide sequence ID" value="XM_067633567.1"/>
</dbReference>
<dbReference type="VEuPathDB" id="FungiDB:DFL_004469"/>
<evidence type="ECO:0000256" key="1">
    <source>
        <dbReference type="SAM" id="MobiDB-lite"/>
    </source>
</evidence>
<dbReference type="AlphaFoldDB" id="A0A437A501"/>
<dbReference type="GeneID" id="93586780"/>
<accession>A0A437A501</accession>
<sequence>MEPIAELFSPSNYQPEAVQHLSLGNLALKAYAKFYLIPSPPGTKETDELTSELMNCQCLFNYIENTWPKYANYEEDSEVEWEIATLLQQVEWILSELDGMDTSDPLTDAQKSLILEYRARLCVYIHMACLQIVINAFQNENTGAVARVEKLLCAFIDRFHTPVSPKDNQLLEWLNSGVPQLTSPDVSGERAAPGAAKGPEPNKRPPRHRVPVGVRKFENAAPAPEQSTNGVSQSHSNNEIILKIIKVQGTTGEEEEYRFPLRNVQPNDKAILSKPMALELPDTEEHIDAREALRSIVNNVSQWLVIFPGPGGYTPRKFYSFPFQGIAHELEDVGREMMKMNLFYQAGDSFRPNYSIINSHYFGWTVREWMRLARWWLSRGVLERMVNAKMKQKPPRKRVPSDQTLDQWLTDHPRGSNKHLPLIKAIFIFCGLVGGSGIWHLLDATLCAEMEKLDKDIRAACSQNGTDVVIFLQEINKKLSKGKTPIKVGGPSNGSHSETTDLESLILTDKVHRHEEIDGFGADNVVAQFQALVAVEFNTRPSGPISNHDITVYSLLEVGYTDRKRNVPQLRLQNSQGDIIKSAPLSDWMKIETDQVGNPYDMEVWSIKVREMFVSFAICVEQDRVNFSGTCEKVRSGAFLKKEKSKSWSIESATYRTSFRAQPLTCRAGELTIKEHLLPGAEGSSRKRSIVIEPRYRGQIGFTIDHIPLHKIEVRDAAPRNTSNGAAIEISWRERAVPQDEYMFSPFNQLRYPKIHHYHLDSQNGLHYSMRHTHQLQRQPGPRRLPGGTQIPADHAQSRMVCAYQPNGSYFMQDGVVGEHRYEGSSWTCPFSGTDSLSEKAVVMHWLTLNLTNCTADLQDFYRWLFQKDPDELCLENHIYTSSNTSGNQTSELHVFESELFSERRIVEIQTRGYEQKVQMSFINTLSSLAYENIAPRIQGYRLKDMLSHPYGSRLFDGDVGKDWQNFSSGISEYGVDTIQQFPIIDILCPHWLKIPEEKALCNFMELTLRPSVQSRSIMRRDLEPIFVRKNGKFKFFQDPLRRLFLLWVYGESGNGFVYFWIKSFPSQILKLNNKLRLSVMYELNSVTGIHAATTAVKEGVVDISFADCMNFSLQYSENSFSFPQDSFVDNSPFLASSSFRRYCQSRITSAITGRFYAGSLSGESASIRSSVL</sequence>
<organism evidence="2 3">
    <name type="scientific">Arthrobotrys flagrans</name>
    <name type="common">Nematode-trapping fungus</name>
    <name type="synonym">Trichothecium flagrans</name>
    <dbReference type="NCBI Taxonomy" id="97331"/>
    <lineage>
        <taxon>Eukaryota</taxon>
        <taxon>Fungi</taxon>
        <taxon>Dikarya</taxon>
        <taxon>Ascomycota</taxon>
        <taxon>Pezizomycotina</taxon>
        <taxon>Orbiliomycetes</taxon>
        <taxon>Orbiliales</taxon>
        <taxon>Orbiliaceae</taxon>
        <taxon>Arthrobotrys</taxon>
    </lineage>
</organism>
<evidence type="ECO:0000313" key="3">
    <source>
        <dbReference type="Proteomes" id="UP000283090"/>
    </source>
</evidence>